<sequence>MNKAFTLLRRGITVRPSNNARFFFHTAPTRGARAEESKSISYTAPQTLLVSEIDSELSRIEGLARSLTSVAARLERDIGASAININSAVGTAPAKMTSDVSGAGLFRPVWKGVVPAETGDVKMRLNAVDGDMDAVIQVLERMREDLKERGSTQS</sequence>
<keyword evidence="2" id="KW-1185">Reference proteome</keyword>
<reference evidence="1 2" key="1">
    <citation type="submission" date="2018-12" db="EMBL/GenBank/DDBJ databases">
        <title>Genome sequence and assembly of Colletotrichum trifolii.</title>
        <authorList>
            <person name="Gan P."/>
            <person name="Shirasu K."/>
        </authorList>
    </citation>
    <scope>NUCLEOTIDE SEQUENCE [LARGE SCALE GENOMIC DNA]</scope>
    <source>
        <strain evidence="1 2">543-2</strain>
    </source>
</reference>
<protein>
    <submittedName>
        <fullName evidence="1">Uncharacterized protein</fullName>
    </submittedName>
</protein>
<name>A0A4R8RQQ8_COLTR</name>
<accession>A0A4R8RQQ8</accession>
<evidence type="ECO:0000313" key="2">
    <source>
        <dbReference type="Proteomes" id="UP000295703"/>
    </source>
</evidence>
<dbReference type="AlphaFoldDB" id="A0A4R8RQQ8"/>
<dbReference type="EMBL" id="RYZW01000006">
    <property type="protein sequence ID" value="TDZ73318.1"/>
    <property type="molecule type" value="Genomic_DNA"/>
</dbReference>
<comment type="caution">
    <text evidence="1">The sequence shown here is derived from an EMBL/GenBank/DDBJ whole genome shotgun (WGS) entry which is preliminary data.</text>
</comment>
<dbReference type="Proteomes" id="UP000295703">
    <property type="component" value="Unassembled WGS sequence"/>
</dbReference>
<gene>
    <name evidence="1" type="ORF">CTRI78_v001117</name>
</gene>
<organism evidence="1 2">
    <name type="scientific">Colletotrichum trifolii</name>
    <dbReference type="NCBI Taxonomy" id="5466"/>
    <lineage>
        <taxon>Eukaryota</taxon>
        <taxon>Fungi</taxon>
        <taxon>Dikarya</taxon>
        <taxon>Ascomycota</taxon>
        <taxon>Pezizomycotina</taxon>
        <taxon>Sordariomycetes</taxon>
        <taxon>Hypocreomycetidae</taxon>
        <taxon>Glomerellales</taxon>
        <taxon>Glomerellaceae</taxon>
        <taxon>Colletotrichum</taxon>
        <taxon>Colletotrichum orbiculare species complex</taxon>
    </lineage>
</organism>
<evidence type="ECO:0000313" key="1">
    <source>
        <dbReference type="EMBL" id="TDZ73318.1"/>
    </source>
</evidence>
<proteinExistence type="predicted"/>